<evidence type="ECO:0000313" key="3">
    <source>
        <dbReference type="Proteomes" id="UP000593737"/>
    </source>
</evidence>
<sequence>MRRLLIKTEAWYQGRGFRRLNRVFIVSLFLTLSATLGYTTVLTPMKAGADSSVTSEEGLVLGRIHVTGSEGEQLVSPDKPFHARFHIQWRVREQMLGKDFLVDGLPSDGPFVLKLPTGSYQLTALSFDTALGIWQTLLPTSFMVSPRECTYLGTWELRTSAGLFDGSIFRQVFDQSSLARRDLKTFLNDGFGPPLVTQLSPAMESPLILTFRTQGTELTSPP</sequence>
<dbReference type="EMBL" id="CP047423">
    <property type="protein sequence ID" value="QPD06181.1"/>
    <property type="molecule type" value="Genomic_DNA"/>
</dbReference>
<accession>A0A7S8J1L3</accession>
<dbReference type="AlphaFoldDB" id="A0A7S8J1L3"/>
<reference evidence="2 3" key="1">
    <citation type="journal article" date="2020" name="ISME J.">
        <title>Enrichment and physiological characterization of a novel comammox Nitrospira indicates ammonium inhibition of complete nitrification.</title>
        <authorList>
            <person name="Sakoula D."/>
            <person name="Koch H."/>
            <person name="Frank J."/>
            <person name="Jetten M.S.M."/>
            <person name="van Kessel M.A.H.J."/>
            <person name="Lucker S."/>
        </authorList>
    </citation>
    <scope>NUCLEOTIDE SEQUENCE [LARGE SCALE GENOMIC DNA]</scope>
    <source>
        <strain evidence="2">Comreactor17</strain>
    </source>
</reference>
<organism evidence="2 3">
    <name type="scientific">Candidatus Nitrospira kreftii</name>
    <dbReference type="NCBI Taxonomy" id="2652173"/>
    <lineage>
        <taxon>Bacteria</taxon>
        <taxon>Pseudomonadati</taxon>
        <taxon>Nitrospirota</taxon>
        <taxon>Nitrospiria</taxon>
        <taxon>Nitrospirales</taxon>
        <taxon>Nitrospiraceae</taxon>
        <taxon>Nitrospira</taxon>
    </lineage>
</organism>
<name>A0A7S8J1L3_9BACT</name>
<dbReference type="KEGG" id="nkf:Nkreftii_003955"/>
<keyword evidence="1" id="KW-0812">Transmembrane</keyword>
<proteinExistence type="predicted"/>
<feature type="transmembrane region" description="Helical" evidence="1">
    <location>
        <begin position="20"/>
        <end position="41"/>
    </location>
</feature>
<keyword evidence="1" id="KW-0472">Membrane</keyword>
<protein>
    <submittedName>
        <fullName evidence="2">Uncharacterized protein</fullName>
    </submittedName>
</protein>
<evidence type="ECO:0000256" key="1">
    <source>
        <dbReference type="SAM" id="Phobius"/>
    </source>
</evidence>
<evidence type="ECO:0000313" key="2">
    <source>
        <dbReference type="EMBL" id="QPD06181.1"/>
    </source>
</evidence>
<gene>
    <name evidence="2" type="ORF">Nkreftii_003955</name>
</gene>
<dbReference type="Proteomes" id="UP000593737">
    <property type="component" value="Chromosome"/>
</dbReference>
<keyword evidence="1" id="KW-1133">Transmembrane helix</keyword>